<reference evidence="2" key="1">
    <citation type="submission" date="2025-08" db="UniProtKB">
        <authorList>
            <consortium name="RefSeq"/>
        </authorList>
    </citation>
    <scope>IDENTIFICATION</scope>
</reference>
<keyword evidence="1" id="KW-1185">Reference proteome</keyword>
<accession>A0A6P6RVN5</accession>
<dbReference type="RefSeq" id="XP_026191549.1">
    <property type="nucleotide sequence ID" value="XM_026335764.1"/>
</dbReference>
<organism evidence="1 2">
    <name type="scientific">Cyclospora cayetanensis</name>
    <dbReference type="NCBI Taxonomy" id="88456"/>
    <lineage>
        <taxon>Eukaryota</taxon>
        <taxon>Sar</taxon>
        <taxon>Alveolata</taxon>
        <taxon>Apicomplexa</taxon>
        <taxon>Conoidasida</taxon>
        <taxon>Coccidia</taxon>
        <taxon>Eucoccidiorida</taxon>
        <taxon>Eimeriorina</taxon>
        <taxon>Eimeriidae</taxon>
        <taxon>Cyclospora</taxon>
    </lineage>
</organism>
<gene>
    <name evidence="2" type="primary">LOC34622420</name>
</gene>
<dbReference type="Proteomes" id="UP000515125">
    <property type="component" value="Unplaced"/>
</dbReference>
<name>A0A6P6RVN5_9EIME</name>
<sequence length="328" mass="33626">MSPAEYAEGRLPLWEAIPRLRTFGARVFAAARSAAASGWSGGSVAAGLWIPSLSAACLFLYNGRCWTRLGTQFCLKPPSTGSRADSAASLQQEAAARRASEAPAPAEMRNVVLLYPWDFPAASECCSLLLIHADTGQFVHPLQQQQKISGCQREAGCASCDDASPGAGLGVYVHLRKWGVKVRSAPAAAAALPALSVSADVLKSLEGDAAVAAAALAVPKRQEGAAAAAESGGSNTIPVFSCPADGSALEAVLSLPFGEASCSSAAAGKAKEEERLALGEALCLSPRNKRSPSTAAAAASGELLLAVQSARSCNLLQCTEAFRLDTAP</sequence>
<dbReference type="GeneID" id="34622420"/>
<proteinExistence type="predicted"/>
<evidence type="ECO:0000313" key="2">
    <source>
        <dbReference type="RefSeq" id="XP_026191549.1"/>
    </source>
</evidence>
<dbReference type="OrthoDB" id="348980at2759"/>
<evidence type="ECO:0000313" key="1">
    <source>
        <dbReference type="Proteomes" id="UP000515125"/>
    </source>
</evidence>
<protein>
    <submittedName>
        <fullName evidence="2">Uncharacterized protein LOC34622420</fullName>
    </submittedName>
</protein>
<dbReference type="AlphaFoldDB" id="A0A6P6RVN5"/>